<dbReference type="GO" id="GO:0005815">
    <property type="term" value="C:microtubule organizing center"/>
    <property type="evidence" value="ECO:0007669"/>
    <property type="project" value="InterPro"/>
</dbReference>
<dbReference type="GO" id="GO:0005737">
    <property type="term" value="C:cytoplasm"/>
    <property type="evidence" value="ECO:0007669"/>
    <property type="project" value="UniProtKB-SubCell"/>
</dbReference>
<evidence type="ECO:0000313" key="4">
    <source>
        <dbReference type="EMBL" id="KIM72398.1"/>
    </source>
</evidence>
<reference evidence="5" key="2">
    <citation type="submission" date="2015-01" db="EMBL/GenBank/DDBJ databases">
        <title>Evolutionary Origins and Diversification of the Mycorrhizal Mutualists.</title>
        <authorList>
            <consortium name="DOE Joint Genome Institute"/>
            <consortium name="Mycorrhizal Genomics Consortium"/>
            <person name="Kohler A."/>
            <person name="Kuo A."/>
            <person name="Nagy L.G."/>
            <person name="Floudas D."/>
            <person name="Copeland A."/>
            <person name="Barry K.W."/>
            <person name="Cichocki N."/>
            <person name="Veneault-Fourrey C."/>
            <person name="LaButti K."/>
            <person name="Lindquist E.A."/>
            <person name="Lipzen A."/>
            <person name="Lundell T."/>
            <person name="Morin E."/>
            <person name="Murat C."/>
            <person name="Riley R."/>
            <person name="Ohm R."/>
            <person name="Sun H."/>
            <person name="Tunlid A."/>
            <person name="Henrissat B."/>
            <person name="Grigoriev I.V."/>
            <person name="Hibbett D.S."/>
            <person name="Martin F."/>
        </authorList>
    </citation>
    <scope>NUCLEOTIDE SEQUENCE [LARGE SCALE GENOMIC DNA]</scope>
    <source>
        <strain evidence="5">F 1598</strain>
    </source>
</reference>
<dbReference type="STRING" id="765440.A0A0C3AF25"/>
<accession>A0A0C3AF25</accession>
<dbReference type="InterPro" id="IPR012943">
    <property type="entry name" value="Cnn_1N"/>
</dbReference>
<dbReference type="InParanoid" id="A0A0C3AF25"/>
<dbReference type="OrthoDB" id="10255000at2759"/>
<evidence type="ECO:0000256" key="1">
    <source>
        <dbReference type="ARBA" id="ARBA00004496"/>
    </source>
</evidence>
<feature type="non-terminal residue" evidence="4">
    <location>
        <position position="55"/>
    </location>
</feature>
<dbReference type="Pfam" id="PF07989">
    <property type="entry name" value="Cnn_1N"/>
    <property type="match status" value="1"/>
</dbReference>
<name>A0A0C3AF25_PILCF</name>
<keyword evidence="2" id="KW-0963">Cytoplasm</keyword>
<dbReference type="AlphaFoldDB" id="A0A0C3AF25"/>
<gene>
    <name evidence="4" type="ORF">PILCRDRAFT_51243</name>
</gene>
<evidence type="ECO:0000259" key="3">
    <source>
        <dbReference type="Pfam" id="PF07989"/>
    </source>
</evidence>
<keyword evidence="5" id="KW-1185">Reference proteome</keyword>
<evidence type="ECO:0000256" key="2">
    <source>
        <dbReference type="ARBA" id="ARBA00022490"/>
    </source>
</evidence>
<comment type="subcellular location">
    <subcellularLocation>
        <location evidence="1">Cytoplasm</location>
    </subcellularLocation>
</comment>
<feature type="domain" description="Centrosomin N-terminal motif 1" evidence="3">
    <location>
        <begin position="1"/>
        <end position="55"/>
    </location>
</feature>
<organism evidence="4 5">
    <name type="scientific">Piloderma croceum (strain F 1598)</name>
    <dbReference type="NCBI Taxonomy" id="765440"/>
    <lineage>
        <taxon>Eukaryota</taxon>
        <taxon>Fungi</taxon>
        <taxon>Dikarya</taxon>
        <taxon>Basidiomycota</taxon>
        <taxon>Agaricomycotina</taxon>
        <taxon>Agaricomycetes</taxon>
        <taxon>Agaricomycetidae</taxon>
        <taxon>Atheliales</taxon>
        <taxon>Atheliaceae</taxon>
        <taxon>Piloderma</taxon>
    </lineage>
</organism>
<reference evidence="4 5" key="1">
    <citation type="submission" date="2014-04" db="EMBL/GenBank/DDBJ databases">
        <authorList>
            <consortium name="DOE Joint Genome Institute"/>
            <person name="Kuo A."/>
            <person name="Tarkka M."/>
            <person name="Buscot F."/>
            <person name="Kohler A."/>
            <person name="Nagy L.G."/>
            <person name="Floudas D."/>
            <person name="Copeland A."/>
            <person name="Barry K.W."/>
            <person name="Cichocki N."/>
            <person name="Veneault-Fourrey C."/>
            <person name="LaButti K."/>
            <person name="Lindquist E.A."/>
            <person name="Lipzen A."/>
            <person name="Lundell T."/>
            <person name="Morin E."/>
            <person name="Murat C."/>
            <person name="Sun H."/>
            <person name="Tunlid A."/>
            <person name="Henrissat B."/>
            <person name="Grigoriev I.V."/>
            <person name="Hibbett D.S."/>
            <person name="Martin F."/>
            <person name="Nordberg H.P."/>
            <person name="Cantor M.N."/>
            <person name="Hua S.X."/>
        </authorList>
    </citation>
    <scope>NUCLEOTIDE SEQUENCE [LARGE SCALE GENOMIC DNA]</scope>
    <source>
        <strain evidence="4 5">F 1598</strain>
    </source>
</reference>
<protein>
    <recommendedName>
        <fullName evidence="3">Centrosomin N-terminal motif 1 domain-containing protein</fullName>
    </recommendedName>
</protein>
<dbReference type="Proteomes" id="UP000054166">
    <property type="component" value="Unassembled WGS sequence"/>
</dbReference>
<feature type="non-terminal residue" evidence="4">
    <location>
        <position position="1"/>
    </location>
</feature>
<evidence type="ECO:0000313" key="5">
    <source>
        <dbReference type="Proteomes" id="UP000054166"/>
    </source>
</evidence>
<sequence length="55" mass="6466">HIDNFKNENFNNNLRIHFLKECLAQLAPDQIDTALKQNINLKIEVQQHGIELKKL</sequence>
<proteinExistence type="predicted"/>
<dbReference type="EMBL" id="KN833135">
    <property type="protein sequence ID" value="KIM72398.1"/>
    <property type="molecule type" value="Genomic_DNA"/>
</dbReference>
<dbReference type="HOGENOM" id="CLU_3038032_0_0_1"/>